<dbReference type="RefSeq" id="WP_154520102.1">
    <property type="nucleotide sequence ID" value="NZ_VUMT01000026.1"/>
</dbReference>
<name>A0A6L5Y1U8_9FIRM</name>
<evidence type="ECO:0000313" key="4">
    <source>
        <dbReference type="Proteomes" id="UP000482209"/>
    </source>
</evidence>
<dbReference type="Pfam" id="PF04203">
    <property type="entry name" value="Sortase"/>
    <property type="match status" value="1"/>
</dbReference>
<evidence type="ECO:0000256" key="2">
    <source>
        <dbReference type="PIRSR" id="PIRSR605754-1"/>
    </source>
</evidence>
<protein>
    <submittedName>
        <fullName evidence="3">Class B sortase</fullName>
        <ecNumber evidence="3">3.4.22.71</ecNumber>
    </submittedName>
</protein>
<dbReference type="InterPro" id="IPR009835">
    <property type="entry name" value="SrtB"/>
</dbReference>
<dbReference type="EC" id="3.4.22.71" evidence="3"/>
<sequence>MKNFSRKLVLLILTVLLVVSFYKIINSILDYKNGATIYKKAEEISGIKDFNISQSDNSDLSTDSHIDYLKTLNFTSLQKINSDIIGWIMIPDTDISYPLLQGTDNNYYLKHMYNKEPGNVGSIFIDYHLSSDLSNYNTIIYGHRMKNGSMFAPLKYYLDASYGKSHPYVYISTPAGVYLYTIYSAYEGSTDGFSYHYSFNVKENKQKFIDYTLQQAEYQMKTSKNLSTTDKFLTLSTCTGNGYQKRLIVQAVLTSFTPI</sequence>
<dbReference type="NCBIfam" id="TIGR03064">
    <property type="entry name" value="sortase_srtB"/>
    <property type="match status" value="1"/>
</dbReference>
<dbReference type="AlphaFoldDB" id="A0A6L5Y1U8"/>
<dbReference type="Proteomes" id="UP000482209">
    <property type="component" value="Unassembled WGS sequence"/>
</dbReference>
<evidence type="ECO:0000313" key="3">
    <source>
        <dbReference type="EMBL" id="MSS64711.1"/>
    </source>
</evidence>
<gene>
    <name evidence="3" type="primary">srtB</name>
    <name evidence="3" type="ORF">FYJ58_12620</name>
</gene>
<dbReference type="GO" id="GO:0016787">
    <property type="term" value="F:hydrolase activity"/>
    <property type="evidence" value="ECO:0007669"/>
    <property type="project" value="UniProtKB-KW"/>
</dbReference>
<dbReference type="EMBL" id="VUMT01000026">
    <property type="protein sequence ID" value="MSS64711.1"/>
    <property type="molecule type" value="Genomic_DNA"/>
</dbReference>
<dbReference type="CDD" id="cd05826">
    <property type="entry name" value="Sortase_B"/>
    <property type="match status" value="1"/>
</dbReference>
<dbReference type="SUPFAM" id="SSF63817">
    <property type="entry name" value="Sortase"/>
    <property type="match status" value="1"/>
</dbReference>
<accession>A0A6L5Y1U8</accession>
<reference evidence="3 4" key="1">
    <citation type="submission" date="2019-08" db="EMBL/GenBank/DDBJ databases">
        <title>In-depth cultivation of the pig gut microbiome towards novel bacterial diversity and tailored functional studies.</title>
        <authorList>
            <person name="Wylensek D."/>
            <person name="Hitch T.C.A."/>
            <person name="Clavel T."/>
        </authorList>
    </citation>
    <scope>NUCLEOTIDE SEQUENCE [LARGE SCALE GENOMIC DNA]</scope>
    <source>
        <strain evidence="3 4">WCA-693-APC-MOT-I</strain>
    </source>
</reference>
<evidence type="ECO:0000256" key="1">
    <source>
        <dbReference type="ARBA" id="ARBA00022801"/>
    </source>
</evidence>
<proteinExistence type="predicted"/>
<organism evidence="3 4">
    <name type="scientific">Velocimicrobium porci</name>
    <dbReference type="NCBI Taxonomy" id="2606634"/>
    <lineage>
        <taxon>Bacteria</taxon>
        <taxon>Bacillati</taxon>
        <taxon>Bacillota</taxon>
        <taxon>Clostridia</taxon>
        <taxon>Lachnospirales</taxon>
        <taxon>Lachnospiraceae</taxon>
        <taxon>Velocimicrobium</taxon>
    </lineage>
</organism>
<feature type="active site" description="Acyl-thioester intermediate" evidence="2">
    <location>
        <position position="238"/>
    </location>
</feature>
<dbReference type="Gene3D" id="2.40.260.10">
    <property type="entry name" value="Sortase"/>
    <property type="match status" value="1"/>
</dbReference>
<keyword evidence="1 3" id="KW-0378">Hydrolase</keyword>
<comment type="caution">
    <text evidence="3">The sequence shown here is derived from an EMBL/GenBank/DDBJ whole genome shotgun (WGS) entry which is preliminary data.</text>
</comment>
<keyword evidence="4" id="KW-1185">Reference proteome</keyword>
<dbReference type="InterPro" id="IPR005754">
    <property type="entry name" value="Sortase"/>
</dbReference>
<dbReference type="InterPro" id="IPR023365">
    <property type="entry name" value="Sortase_dom-sf"/>
</dbReference>
<feature type="active site" description="Proton donor/acceptor" evidence="2">
    <location>
        <position position="143"/>
    </location>
</feature>